<organism evidence="2">
    <name type="scientific">Naegleria gruberi</name>
    <name type="common">Amoeba</name>
    <dbReference type="NCBI Taxonomy" id="5762"/>
    <lineage>
        <taxon>Eukaryota</taxon>
        <taxon>Discoba</taxon>
        <taxon>Heterolobosea</taxon>
        <taxon>Tetramitia</taxon>
        <taxon>Eutetramitia</taxon>
        <taxon>Vahlkampfiidae</taxon>
        <taxon>Naegleria</taxon>
    </lineage>
</organism>
<reference evidence="1 2" key="1">
    <citation type="journal article" date="2010" name="Cell">
        <title>The genome of Naegleria gruberi illuminates early eukaryotic versatility.</title>
        <authorList>
            <person name="Fritz-Laylin L.K."/>
            <person name="Prochnik S.E."/>
            <person name="Ginger M.L."/>
            <person name="Dacks J.B."/>
            <person name="Carpenter M.L."/>
            <person name="Field M.C."/>
            <person name="Kuo A."/>
            <person name="Paredez A."/>
            <person name="Chapman J."/>
            <person name="Pham J."/>
            <person name="Shu S."/>
            <person name="Neupane R."/>
            <person name="Cipriano M."/>
            <person name="Mancuso J."/>
            <person name="Tu H."/>
            <person name="Salamov A."/>
            <person name="Lindquist E."/>
            <person name="Shapiro H."/>
            <person name="Lucas S."/>
            <person name="Grigoriev I.V."/>
            <person name="Cande W.Z."/>
            <person name="Fulton C."/>
            <person name="Rokhsar D.S."/>
            <person name="Dawson S.C."/>
        </authorList>
    </citation>
    <scope>NUCLEOTIDE SEQUENCE [LARGE SCALE GENOMIC DNA]</scope>
    <source>
        <strain evidence="1 2">NEG-M</strain>
    </source>
</reference>
<proteinExistence type="predicted"/>
<sequence length="443" mass="51017">MTQIYPEDVLSLIYAIHAVNLFVFEQRDVSFKSFEKSLRLLQYDPSNIENLILCLDVAANGSEGSSVLCLSSDGSSSDVYFSSNRDHNSLFLISARLMLSQYCLCLGFIPTASHFLNEADIMLKNRFPTYRNQSYLPSSILGAMVDPIASLYQGLTPDEIFVLKYRLVCGVKLDDIRFFQERLPQYIGYSTPQTFEPYTRTSSVLLDDPKYLFSSYVNKYIFGTALFIIGMGKKDLLNLLLSPNIVLKDQPNIPFMIIGVLDFNGKLLKKLTIDRFKMTESEVSSLTIPTEITHRYADLVFTFQKIFTTSYSFLVLHEVVINYSSPLTLMNIGRNDIDIENVRKCLNFRNEFADELSDLYAVLPDYTIHFISLVVITVFQVAKIHYDKILDSGMNFERKLLTRLKNDFRMLHILRKKFPQLFEHDHLITFYNAIEDKINQISN</sequence>
<dbReference type="InParanoid" id="D2VEI0"/>
<dbReference type="VEuPathDB" id="AmoebaDB:NAEGRDRAFT_79661"/>
<evidence type="ECO:0000313" key="2">
    <source>
        <dbReference type="Proteomes" id="UP000006671"/>
    </source>
</evidence>
<dbReference type="EMBL" id="GG738866">
    <property type="protein sequence ID" value="EFC44803.1"/>
    <property type="molecule type" value="Genomic_DNA"/>
</dbReference>
<dbReference type="AlphaFoldDB" id="D2VEI0"/>
<gene>
    <name evidence="1" type="ORF">NAEGRDRAFT_79661</name>
</gene>
<name>D2VEI0_NAEGR</name>
<dbReference type="KEGG" id="ngr:NAEGRDRAFT_79661"/>
<evidence type="ECO:0000313" key="1">
    <source>
        <dbReference type="EMBL" id="EFC44803.1"/>
    </source>
</evidence>
<dbReference type="GeneID" id="8848862"/>
<dbReference type="RefSeq" id="XP_002677547.1">
    <property type="nucleotide sequence ID" value="XM_002677501.1"/>
</dbReference>
<dbReference type="Proteomes" id="UP000006671">
    <property type="component" value="Unassembled WGS sequence"/>
</dbReference>
<protein>
    <submittedName>
        <fullName evidence="1">Uncharacterized protein</fullName>
    </submittedName>
</protein>
<keyword evidence="2" id="KW-1185">Reference proteome</keyword>
<accession>D2VEI0</accession>